<dbReference type="Proteomes" id="UP000641853">
    <property type="component" value="Unassembled WGS sequence"/>
</dbReference>
<dbReference type="AlphaFoldDB" id="A0A8H6V524"/>
<evidence type="ECO:0000313" key="1">
    <source>
        <dbReference type="EMBL" id="KAF7178060.1"/>
    </source>
</evidence>
<sequence>MRVKKTSARERINQKASLRFVEMHSLDNAITAVDAVNHLIDNAVENGHVVKTPAEEVTCQPPWSDERSMEEKSAMDASSDDKIKGIVAMMSAENGTERKPTLANAVSTLNNTATGISHIMDNFDKVLRHPYLDQFSATLNTVPVVGLKDQTIRELWDWFVKSSTARARVVFGIARARAGNKCLSLEV</sequence>
<reference evidence="1" key="1">
    <citation type="submission" date="2020-06" db="EMBL/GenBank/DDBJ databases">
        <title>Draft genome sequences of strains closely related to Aspergillus parafelis and Aspergillus hiratsukae.</title>
        <authorList>
            <person name="Dos Santos R.A.C."/>
            <person name="Rivero-Menendez O."/>
            <person name="Steenwyk J.L."/>
            <person name="Mead M.E."/>
            <person name="Goldman G.H."/>
            <person name="Alastruey-Izquierdo A."/>
            <person name="Rokas A."/>
        </authorList>
    </citation>
    <scope>NUCLEOTIDE SEQUENCE</scope>
    <source>
        <strain evidence="1">CNM-CM7691</strain>
    </source>
</reference>
<organism evidence="1 2">
    <name type="scientific">Aspergillus felis</name>
    <dbReference type="NCBI Taxonomy" id="1287682"/>
    <lineage>
        <taxon>Eukaryota</taxon>
        <taxon>Fungi</taxon>
        <taxon>Dikarya</taxon>
        <taxon>Ascomycota</taxon>
        <taxon>Pezizomycotina</taxon>
        <taxon>Eurotiomycetes</taxon>
        <taxon>Eurotiomycetidae</taxon>
        <taxon>Eurotiales</taxon>
        <taxon>Aspergillaceae</taxon>
        <taxon>Aspergillus</taxon>
        <taxon>Aspergillus subgen. Fumigati</taxon>
    </lineage>
</organism>
<gene>
    <name evidence="1" type="ORF">CNMCM7691_006718</name>
</gene>
<proteinExistence type="predicted"/>
<keyword evidence="2" id="KW-1185">Reference proteome</keyword>
<accession>A0A8H6V524</accession>
<dbReference type="EMBL" id="JACBAG010001887">
    <property type="protein sequence ID" value="KAF7178060.1"/>
    <property type="molecule type" value="Genomic_DNA"/>
</dbReference>
<evidence type="ECO:0000313" key="2">
    <source>
        <dbReference type="Proteomes" id="UP000641853"/>
    </source>
</evidence>
<name>A0A8H6V524_9EURO</name>
<protein>
    <submittedName>
        <fullName evidence="1">Uncharacterized protein</fullName>
    </submittedName>
</protein>
<comment type="caution">
    <text evidence="1">The sequence shown here is derived from an EMBL/GenBank/DDBJ whole genome shotgun (WGS) entry which is preliminary data.</text>
</comment>